<dbReference type="EMBL" id="HBII01012801">
    <property type="protein sequence ID" value="CAE0346525.1"/>
    <property type="molecule type" value="Transcribed_RNA"/>
</dbReference>
<accession>A0A7S3J5X4</accession>
<reference evidence="2" key="1">
    <citation type="submission" date="2021-01" db="EMBL/GenBank/DDBJ databases">
        <authorList>
            <person name="Corre E."/>
            <person name="Pelletier E."/>
            <person name="Niang G."/>
            <person name="Scheremetjew M."/>
            <person name="Finn R."/>
            <person name="Kale V."/>
            <person name="Holt S."/>
            <person name="Cochrane G."/>
            <person name="Meng A."/>
            <person name="Brown T."/>
            <person name="Cohen L."/>
        </authorList>
    </citation>
    <scope>NUCLEOTIDE SEQUENCE</scope>
    <source>
        <strain evidence="2">FSP1.4</strain>
    </source>
</reference>
<dbReference type="PANTHER" id="PTHR23356">
    <property type="entry name" value="DPY30-RELATED"/>
    <property type="match status" value="1"/>
</dbReference>
<dbReference type="AlphaFoldDB" id="A0A7S3J5X4"/>
<evidence type="ECO:0000256" key="1">
    <source>
        <dbReference type="ARBA" id="ARBA00010849"/>
    </source>
</evidence>
<dbReference type="CDD" id="cd22967">
    <property type="entry name" value="DD_AK7"/>
    <property type="match status" value="1"/>
</dbReference>
<sequence length="145" mass="17312">MESQEKLFEGFKIFIERNGKPFNYMTFDEEAEKLRVQAAEERAKDKISFVQDIAEREEFVERKWRKQKEDYTKTRFEQIKEQERDLLDSKSQPIRAYLVDNVVPILTEGLVEVCKNQPEDPVDFLAEFLFRESKNIQANNIYFGS</sequence>
<protein>
    <submittedName>
        <fullName evidence="2">Uncharacterized protein</fullName>
    </submittedName>
</protein>
<organism evidence="2">
    <name type="scientific">Euplotes harpa</name>
    <dbReference type="NCBI Taxonomy" id="151035"/>
    <lineage>
        <taxon>Eukaryota</taxon>
        <taxon>Sar</taxon>
        <taxon>Alveolata</taxon>
        <taxon>Ciliophora</taxon>
        <taxon>Intramacronucleata</taxon>
        <taxon>Spirotrichea</taxon>
        <taxon>Hypotrichia</taxon>
        <taxon>Euplotida</taxon>
        <taxon>Euplotidae</taxon>
        <taxon>Euplotes</taxon>
    </lineage>
</organism>
<dbReference type="Gene3D" id="1.20.890.10">
    <property type="entry name" value="cAMP-dependent protein kinase regulatory subunit, dimerization-anchoring domain"/>
    <property type="match status" value="1"/>
</dbReference>
<evidence type="ECO:0000313" key="2">
    <source>
        <dbReference type="EMBL" id="CAE0346525.1"/>
    </source>
</evidence>
<comment type="similarity">
    <text evidence="1">Belongs to the dpy-30 family.</text>
</comment>
<dbReference type="InterPro" id="IPR037856">
    <property type="entry name" value="Sdc1/DPY30"/>
</dbReference>
<name>A0A7S3J5X4_9SPIT</name>
<dbReference type="InterPro" id="IPR007858">
    <property type="entry name" value="Dpy-30_motif"/>
</dbReference>
<dbReference type="InterPro" id="IPR047499">
    <property type="entry name" value="DD_AK7"/>
</dbReference>
<proteinExistence type="inferred from homology"/>
<dbReference type="PANTHER" id="PTHR23356:SF16">
    <property type="entry name" value="DPY30 DOMAIN CONTAINING 2"/>
    <property type="match status" value="1"/>
</dbReference>
<gene>
    <name evidence="2" type="ORF">EHAR0213_LOCUS5435</name>
</gene>
<dbReference type="SUPFAM" id="SSF47391">
    <property type="entry name" value="Dimerization-anchoring domain of cAMP-dependent PK regulatory subunit"/>
    <property type="match status" value="1"/>
</dbReference>
<dbReference type="Pfam" id="PF05186">
    <property type="entry name" value="Dpy-30"/>
    <property type="match status" value="1"/>
</dbReference>
<dbReference type="GO" id="GO:0048188">
    <property type="term" value="C:Set1C/COMPASS complex"/>
    <property type="evidence" value="ECO:0007669"/>
    <property type="project" value="InterPro"/>
</dbReference>